<gene>
    <name evidence="2" type="ORF">MNBD_GAMMA19-11</name>
</gene>
<sequence>MGDDTADPNLIVTQGVHHLGLTVSHLAESATFFTETLGWREVRRVPEYPAIFVSDGTIMVTLWQVAEAGPSQSFDHQHNVGLHHVAFEVASRAVLESVFARVTASGARIEFAPELLREGPAMHMMCYEPSGIRIEFIWLPE</sequence>
<accession>A0A3B0ZQJ1</accession>
<proteinExistence type="predicted"/>
<feature type="domain" description="VOC" evidence="1">
    <location>
        <begin position="15"/>
        <end position="139"/>
    </location>
</feature>
<dbReference type="Pfam" id="PF00903">
    <property type="entry name" value="Glyoxalase"/>
    <property type="match status" value="1"/>
</dbReference>
<evidence type="ECO:0000313" key="2">
    <source>
        <dbReference type="EMBL" id="VAW95815.1"/>
    </source>
</evidence>
<evidence type="ECO:0000259" key="1">
    <source>
        <dbReference type="PROSITE" id="PS51819"/>
    </source>
</evidence>
<protein>
    <recommendedName>
        <fullName evidence="1">VOC domain-containing protein</fullName>
    </recommendedName>
</protein>
<dbReference type="InterPro" id="IPR029068">
    <property type="entry name" value="Glyas_Bleomycin-R_OHBP_Dase"/>
</dbReference>
<dbReference type="InterPro" id="IPR037523">
    <property type="entry name" value="VOC_core"/>
</dbReference>
<dbReference type="InterPro" id="IPR004360">
    <property type="entry name" value="Glyas_Fos-R_dOase_dom"/>
</dbReference>
<reference evidence="2" key="1">
    <citation type="submission" date="2018-06" db="EMBL/GenBank/DDBJ databases">
        <authorList>
            <person name="Zhirakovskaya E."/>
        </authorList>
    </citation>
    <scope>NUCLEOTIDE SEQUENCE</scope>
</reference>
<dbReference type="PROSITE" id="PS51819">
    <property type="entry name" value="VOC"/>
    <property type="match status" value="1"/>
</dbReference>
<name>A0A3B0ZQJ1_9ZZZZ</name>
<dbReference type="EMBL" id="UOFV01000071">
    <property type="protein sequence ID" value="VAW95815.1"/>
    <property type="molecule type" value="Genomic_DNA"/>
</dbReference>
<dbReference type="SUPFAM" id="SSF54593">
    <property type="entry name" value="Glyoxalase/Bleomycin resistance protein/Dihydroxybiphenyl dioxygenase"/>
    <property type="match status" value="1"/>
</dbReference>
<dbReference type="AlphaFoldDB" id="A0A3B0ZQJ1"/>
<dbReference type="Gene3D" id="3.10.180.10">
    <property type="entry name" value="2,3-Dihydroxybiphenyl 1,2-Dioxygenase, domain 1"/>
    <property type="match status" value="1"/>
</dbReference>
<organism evidence="2">
    <name type="scientific">hydrothermal vent metagenome</name>
    <dbReference type="NCBI Taxonomy" id="652676"/>
    <lineage>
        <taxon>unclassified sequences</taxon>
        <taxon>metagenomes</taxon>
        <taxon>ecological metagenomes</taxon>
    </lineage>
</organism>